<dbReference type="EMBL" id="QXDC01000002">
    <property type="protein sequence ID" value="RIA45849.1"/>
    <property type="molecule type" value="Genomic_DNA"/>
</dbReference>
<accession>A0A397PD52</accession>
<evidence type="ECO:0000313" key="4">
    <source>
        <dbReference type="Proteomes" id="UP000266568"/>
    </source>
</evidence>
<dbReference type="RefSeq" id="WP_119034336.1">
    <property type="nucleotide sequence ID" value="NZ_QXDC01000002.1"/>
</dbReference>
<dbReference type="PANTHER" id="PTHR30005:SF0">
    <property type="entry name" value="RETROGRADE REGULATION PROTEIN 2"/>
    <property type="match status" value="1"/>
</dbReference>
<dbReference type="Proteomes" id="UP000266568">
    <property type="component" value="Unassembled WGS sequence"/>
</dbReference>
<dbReference type="CDD" id="cd24052">
    <property type="entry name" value="ASKHA_NBD_HpPPX-GppA-like"/>
    <property type="match status" value="1"/>
</dbReference>
<dbReference type="Gene3D" id="3.30.420.40">
    <property type="match status" value="1"/>
</dbReference>
<reference evidence="3 4" key="1">
    <citation type="submission" date="2018-08" db="EMBL/GenBank/DDBJ databases">
        <title>Genomic Encyclopedia of Type Strains, Phase IV (KMG-IV): sequencing the most valuable type-strain genomes for metagenomic binning, comparative biology and taxonomic classification.</title>
        <authorList>
            <person name="Goeker M."/>
        </authorList>
    </citation>
    <scope>NUCLEOTIDE SEQUENCE [LARGE SCALE GENOMIC DNA]</scope>
    <source>
        <strain evidence="3 4">DSM 25527</strain>
    </source>
</reference>
<dbReference type="PANTHER" id="PTHR30005">
    <property type="entry name" value="EXOPOLYPHOSPHATASE"/>
    <property type="match status" value="1"/>
</dbReference>
<protein>
    <submittedName>
        <fullName evidence="3">Exopolyphosphatase/guanosine-5'-triphosphate, 3'-diphosphate pyrophosphatase</fullName>
    </submittedName>
</protein>
<name>A0A397PD52_9SPHN</name>
<dbReference type="AlphaFoldDB" id="A0A397PD52"/>
<dbReference type="GO" id="GO:0016462">
    <property type="term" value="F:pyrophosphatase activity"/>
    <property type="evidence" value="ECO:0007669"/>
    <property type="project" value="TreeGrafter"/>
</dbReference>
<dbReference type="Pfam" id="PF21697">
    <property type="entry name" value="Ppx_C"/>
    <property type="match status" value="1"/>
</dbReference>
<evidence type="ECO:0000259" key="1">
    <source>
        <dbReference type="Pfam" id="PF02541"/>
    </source>
</evidence>
<evidence type="ECO:0000259" key="2">
    <source>
        <dbReference type="Pfam" id="PF21697"/>
    </source>
</evidence>
<dbReference type="InterPro" id="IPR050273">
    <property type="entry name" value="GppA/Ppx_hydrolase"/>
</dbReference>
<evidence type="ECO:0000313" key="3">
    <source>
        <dbReference type="EMBL" id="RIA45849.1"/>
    </source>
</evidence>
<dbReference type="InterPro" id="IPR043129">
    <property type="entry name" value="ATPase_NBD"/>
</dbReference>
<comment type="caution">
    <text evidence="3">The sequence shown here is derived from an EMBL/GenBank/DDBJ whole genome shotgun (WGS) entry which is preliminary data.</text>
</comment>
<proteinExistence type="predicted"/>
<dbReference type="InterPro" id="IPR003695">
    <property type="entry name" value="Ppx_GppA_N"/>
</dbReference>
<keyword evidence="4" id="KW-1185">Reference proteome</keyword>
<dbReference type="Pfam" id="PF02541">
    <property type="entry name" value="Ppx-GppA"/>
    <property type="match status" value="1"/>
</dbReference>
<gene>
    <name evidence="3" type="ORF">DFR49_0377</name>
</gene>
<dbReference type="Gene3D" id="3.30.420.150">
    <property type="entry name" value="Exopolyphosphatase. Domain 2"/>
    <property type="match status" value="1"/>
</dbReference>
<dbReference type="Gene3D" id="1.10.3210.10">
    <property type="entry name" value="Hypothetical protein af1432"/>
    <property type="match status" value="1"/>
</dbReference>
<dbReference type="SUPFAM" id="SSF109604">
    <property type="entry name" value="HD-domain/PDEase-like"/>
    <property type="match status" value="1"/>
</dbReference>
<dbReference type="SUPFAM" id="SSF53067">
    <property type="entry name" value="Actin-like ATPase domain"/>
    <property type="match status" value="2"/>
</dbReference>
<organism evidence="3 4">
    <name type="scientific">Hephaestia caeni</name>
    <dbReference type="NCBI Taxonomy" id="645617"/>
    <lineage>
        <taxon>Bacteria</taxon>
        <taxon>Pseudomonadati</taxon>
        <taxon>Pseudomonadota</taxon>
        <taxon>Alphaproteobacteria</taxon>
        <taxon>Sphingomonadales</taxon>
        <taxon>Sphingomonadaceae</taxon>
        <taxon>Hephaestia</taxon>
    </lineage>
</organism>
<feature type="domain" description="Exopolyphosphatase C-terminal" evidence="2">
    <location>
        <begin position="341"/>
        <end position="495"/>
    </location>
</feature>
<sequence length="499" mass="52928">MATVLSRSAEADPDGAARVAIIDIGSNSIRLVVYQGPPRLPQVLFNEKVMAGLGRELASKGTIGADAMARARGALARFVAVVRTMGVSRLTTVATAAVREADNGHELIAHAEALGLDVTLLSGEEEARISGQGVLSGIPDADGIVGDLGGGSLELVRVAGGELCDRASFPLGVLRLAAIRERGDHTLERYVGKMLKRAGWADAGAGKPLYLVGGSWRALARLDMHITNYSLPILHQYAMTADAVARLGQTIPRLEKSWLRDVPELSNARIATLGDSAALLSTLLRCLGSETMVVSAFGLREGLLYGQLDPHQRAKDPLIVATREEGRRLGRFAEHGDLLDRWIAPLFVDEAPDLARLRHVACLLADVGWHANPEFRAERGLDAALHGNWAAIDARGRARVAQALFTSLGGGVVSPAPLPDLATADDLDMATRWGLAIRLGQRFSAGVAAPLKQSRLSLTADAVTLDLPASGAALYGETVERRHKALAAQFGRKPALTLS</sequence>
<dbReference type="InterPro" id="IPR048951">
    <property type="entry name" value="Ppx_C"/>
</dbReference>
<dbReference type="OrthoDB" id="3698573at2"/>
<feature type="domain" description="Ppx/GppA phosphatase N-terminal" evidence="1">
    <location>
        <begin position="33"/>
        <end position="309"/>
    </location>
</feature>